<dbReference type="NCBIfam" id="NF001413">
    <property type="entry name" value="PRK00290.1"/>
    <property type="match status" value="1"/>
</dbReference>
<dbReference type="FunFam" id="3.30.420.40:FF:000172">
    <property type="entry name" value="Heat shock 70 kDa protein"/>
    <property type="match status" value="1"/>
</dbReference>
<evidence type="ECO:0000256" key="1">
    <source>
        <dbReference type="ARBA" id="ARBA00007381"/>
    </source>
</evidence>
<dbReference type="SUPFAM" id="SSF100920">
    <property type="entry name" value="Heat shock protein 70kD (HSP70), peptide-binding domain"/>
    <property type="match status" value="1"/>
</dbReference>
<dbReference type="GO" id="GO:0005524">
    <property type="term" value="F:ATP binding"/>
    <property type="evidence" value="ECO:0007669"/>
    <property type="project" value="UniProtKB-KW"/>
</dbReference>
<keyword evidence="4 7" id="KW-0346">Stress response</keyword>
<dbReference type="PROSITE" id="PS00297">
    <property type="entry name" value="HSP70_1"/>
    <property type="match status" value="1"/>
</dbReference>
<dbReference type="OrthoDB" id="29851at2759"/>
<accession>A0A4Y2MAT0</accession>
<evidence type="ECO:0000256" key="3">
    <source>
        <dbReference type="ARBA" id="ARBA00022840"/>
    </source>
</evidence>
<dbReference type="PROSITE" id="PS01036">
    <property type="entry name" value="HSP70_3"/>
    <property type="match status" value="1"/>
</dbReference>
<dbReference type="InterPro" id="IPR029047">
    <property type="entry name" value="HSP70_peptide-bd_sf"/>
</dbReference>
<comment type="caution">
    <text evidence="7">The sequence shown here is derived from an EMBL/GenBank/DDBJ whole genome shotgun (WGS) entry which is preliminary data.</text>
</comment>
<dbReference type="AlphaFoldDB" id="A0A4Y2MAT0"/>
<dbReference type="Gene3D" id="2.60.34.10">
    <property type="entry name" value="Substrate Binding Domain Of DNAk, Chain A, domain 1"/>
    <property type="match status" value="1"/>
</dbReference>
<keyword evidence="2 5" id="KW-0547">Nucleotide-binding</keyword>
<protein>
    <submittedName>
        <fullName evidence="7">Heat shock protein cognate 4</fullName>
    </submittedName>
</protein>
<keyword evidence="6" id="KW-0175">Coiled coil</keyword>
<dbReference type="GO" id="GO:0140662">
    <property type="term" value="F:ATP-dependent protein folding chaperone"/>
    <property type="evidence" value="ECO:0007669"/>
    <property type="project" value="InterPro"/>
</dbReference>
<sequence>MSEIPAIGIDLGTTYSCVGVFQNGKVEIIANDQGNRTTPSIVAFTETERLIGDSAKSQMTKNPKNTIIATKRLIGRNFHDPSIQSDMKHWPFTVINYNEKPKIEIEYKGEKKTFYPEEISSMVLTKMKETAENFLGKAVTNAVITVPAYFNYFQRQATKDAGEIAGLKVLRIINEPTAAAIGYGLNKQSDENRNVLIFDLGGGTFDVSILNITSGIFEVKAVAGDTHLGGEDFDARLLDHLTKNFQRKHEKDLRINDKAMRRLKNACETAKIHLSSSTVASIDIDSILDGIDFSSTITRARFEELNADLFQNTLQHVEKALNDAKIDKAEIHDIVLVGGSTRIPKIQKLVQEFFNGKELNKSINVDEAVAYGAAVQAGILNNDKSKILQDILLLDITSLSLGFETRGGLMKVMIQRNTRTPVKHSAIITTSQDNQTVIKLRIFQGERPLAKENQLVEELSIHGIQPAPRKTAKIEVSFQINTDGILHIHTITRGLKRKNISTFTVNKKHLSKEEIERMIEEAQKYKEEDEEKKASIDAKLDLENYIYLLKEAVKDTRLKYIVPENEIYMLFYRAAESIHLINTQGEISKELYIRSKNKLELLWNPVLQKLFCGPTIDEIV</sequence>
<evidence type="ECO:0000256" key="6">
    <source>
        <dbReference type="SAM" id="Coils"/>
    </source>
</evidence>
<organism evidence="7 8">
    <name type="scientific">Araneus ventricosus</name>
    <name type="common">Orbweaver spider</name>
    <name type="synonym">Epeira ventricosa</name>
    <dbReference type="NCBI Taxonomy" id="182803"/>
    <lineage>
        <taxon>Eukaryota</taxon>
        <taxon>Metazoa</taxon>
        <taxon>Ecdysozoa</taxon>
        <taxon>Arthropoda</taxon>
        <taxon>Chelicerata</taxon>
        <taxon>Arachnida</taxon>
        <taxon>Araneae</taxon>
        <taxon>Araneomorphae</taxon>
        <taxon>Entelegynae</taxon>
        <taxon>Araneoidea</taxon>
        <taxon>Araneidae</taxon>
        <taxon>Araneus</taxon>
    </lineage>
</organism>
<dbReference type="SUPFAM" id="SSF53067">
    <property type="entry name" value="Actin-like ATPase domain"/>
    <property type="match status" value="2"/>
</dbReference>
<evidence type="ECO:0000313" key="7">
    <source>
        <dbReference type="EMBL" id="GBN22777.1"/>
    </source>
</evidence>
<dbReference type="Proteomes" id="UP000499080">
    <property type="component" value="Unassembled WGS sequence"/>
</dbReference>
<dbReference type="PROSITE" id="PS00329">
    <property type="entry name" value="HSP70_2"/>
    <property type="match status" value="1"/>
</dbReference>
<reference evidence="7 8" key="1">
    <citation type="journal article" date="2019" name="Sci. Rep.">
        <title>Orb-weaving spider Araneus ventricosus genome elucidates the spidroin gene catalogue.</title>
        <authorList>
            <person name="Kono N."/>
            <person name="Nakamura H."/>
            <person name="Ohtoshi R."/>
            <person name="Moran D.A.P."/>
            <person name="Shinohara A."/>
            <person name="Yoshida Y."/>
            <person name="Fujiwara M."/>
            <person name="Mori M."/>
            <person name="Tomita M."/>
            <person name="Arakawa K."/>
        </authorList>
    </citation>
    <scope>NUCLEOTIDE SEQUENCE [LARGE SCALE GENOMIC DNA]</scope>
</reference>
<proteinExistence type="inferred from homology"/>
<dbReference type="SUPFAM" id="SSF100934">
    <property type="entry name" value="Heat shock protein 70kD (HSP70), C-terminal subdomain"/>
    <property type="match status" value="1"/>
</dbReference>
<evidence type="ECO:0000256" key="5">
    <source>
        <dbReference type="RuleBase" id="RU003322"/>
    </source>
</evidence>
<dbReference type="InterPro" id="IPR029048">
    <property type="entry name" value="HSP70_C_sf"/>
</dbReference>
<dbReference type="Gene3D" id="3.30.420.40">
    <property type="match status" value="2"/>
</dbReference>
<dbReference type="Gene3D" id="1.20.1270.10">
    <property type="match status" value="1"/>
</dbReference>
<dbReference type="FunFam" id="3.90.640.10:FF:000002">
    <property type="entry name" value="Heat shock 70 kDa"/>
    <property type="match status" value="1"/>
</dbReference>
<dbReference type="InterPro" id="IPR043129">
    <property type="entry name" value="ATPase_NBD"/>
</dbReference>
<keyword evidence="3 5" id="KW-0067">ATP-binding</keyword>
<keyword evidence="8" id="KW-1185">Reference proteome</keyword>
<gene>
    <name evidence="7" type="primary">Hsc70-4_0</name>
    <name evidence="7" type="ORF">AVEN_175159_1</name>
</gene>
<dbReference type="InterPro" id="IPR018181">
    <property type="entry name" value="Heat_shock_70_CS"/>
</dbReference>
<dbReference type="Gene3D" id="3.90.640.10">
    <property type="entry name" value="Actin, Chain A, domain 4"/>
    <property type="match status" value="1"/>
</dbReference>
<evidence type="ECO:0000256" key="2">
    <source>
        <dbReference type="ARBA" id="ARBA00022741"/>
    </source>
</evidence>
<dbReference type="Pfam" id="PF00012">
    <property type="entry name" value="HSP70"/>
    <property type="match status" value="1"/>
</dbReference>
<dbReference type="EMBL" id="BGPR01006903">
    <property type="protein sequence ID" value="GBN22777.1"/>
    <property type="molecule type" value="Genomic_DNA"/>
</dbReference>
<evidence type="ECO:0000313" key="8">
    <source>
        <dbReference type="Proteomes" id="UP000499080"/>
    </source>
</evidence>
<dbReference type="Gene3D" id="3.30.30.30">
    <property type="match status" value="1"/>
</dbReference>
<comment type="similarity">
    <text evidence="1 5">Belongs to the heat shock protein 70 family.</text>
</comment>
<dbReference type="FunFam" id="3.30.30.30:FF:000001">
    <property type="entry name" value="heat shock 70 kDa protein-like"/>
    <property type="match status" value="1"/>
</dbReference>
<dbReference type="InterPro" id="IPR013126">
    <property type="entry name" value="Hsp_70_fam"/>
</dbReference>
<dbReference type="PANTHER" id="PTHR19375">
    <property type="entry name" value="HEAT SHOCK PROTEIN 70KDA"/>
    <property type="match status" value="1"/>
</dbReference>
<evidence type="ECO:0000256" key="4">
    <source>
        <dbReference type="ARBA" id="ARBA00023016"/>
    </source>
</evidence>
<dbReference type="FunFam" id="3.30.420.40:FF:000026">
    <property type="entry name" value="Heat shock protein 70"/>
    <property type="match status" value="1"/>
</dbReference>
<feature type="coiled-coil region" evidence="6">
    <location>
        <begin position="508"/>
        <end position="539"/>
    </location>
</feature>
<name>A0A4Y2MAT0_ARAVE</name>
<dbReference type="PRINTS" id="PR00301">
    <property type="entry name" value="HEATSHOCK70"/>
</dbReference>
<dbReference type="GO" id="GO:0006950">
    <property type="term" value="P:response to stress"/>
    <property type="evidence" value="ECO:0007669"/>
    <property type="project" value="UniProtKB-ARBA"/>
</dbReference>